<dbReference type="InterPro" id="IPR051453">
    <property type="entry name" value="MBL_Glyoxalase_II"/>
</dbReference>
<organism evidence="6 7">
    <name type="scientific">Cellulomonas composti</name>
    <dbReference type="NCBI Taxonomy" id="266130"/>
    <lineage>
        <taxon>Bacteria</taxon>
        <taxon>Bacillati</taxon>
        <taxon>Actinomycetota</taxon>
        <taxon>Actinomycetes</taxon>
        <taxon>Micrococcales</taxon>
        <taxon>Cellulomonadaceae</taxon>
        <taxon>Cellulomonas</taxon>
    </lineage>
</organism>
<dbReference type="GO" id="GO:0016787">
    <property type="term" value="F:hydrolase activity"/>
    <property type="evidence" value="ECO:0007669"/>
    <property type="project" value="UniProtKB-KW"/>
</dbReference>
<dbReference type="GO" id="GO:0046872">
    <property type="term" value="F:metal ion binding"/>
    <property type="evidence" value="ECO:0007669"/>
    <property type="project" value="UniProtKB-KW"/>
</dbReference>
<evidence type="ECO:0000313" key="6">
    <source>
        <dbReference type="EMBL" id="GEL93655.1"/>
    </source>
</evidence>
<name>A0A511J6N5_9CELL</name>
<keyword evidence="7" id="KW-1185">Reference proteome</keyword>
<dbReference type="CDD" id="cd06262">
    <property type="entry name" value="metallo-hydrolase-like_MBL-fold"/>
    <property type="match status" value="1"/>
</dbReference>
<dbReference type="InterPro" id="IPR036866">
    <property type="entry name" value="RibonucZ/Hydroxyglut_hydro"/>
</dbReference>
<sequence length="234" mass="23923">MDVLTVISPVFGARCSVLVAADGSCVVVDPGALVAPHVVALVRERALRPVAVLLTHGHVDHCWDAAEVGGALGVPVRVHAADAYRLADPFGTLGALGGRPHDPDGPLAQALRAAGADPTTYRVPTDVETFGSVGGGRDDELAPVPGWDLVARHAPGHTQGSTLYLVGPLVLTGDVLFAGTIGRTDLPGGDGDEMARTLREVVATLDPALVVVPGHGPTSDVATELATNPYLVGR</sequence>
<gene>
    <name evidence="6" type="ORF">CCO02nite_03130</name>
</gene>
<dbReference type="PANTHER" id="PTHR46233:SF3">
    <property type="entry name" value="HYDROXYACYLGLUTATHIONE HYDROLASE GLOC"/>
    <property type="match status" value="1"/>
</dbReference>
<dbReference type="SMART" id="SM00849">
    <property type="entry name" value="Lactamase_B"/>
    <property type="match status" value="1"/>
</dbReference>
<evidence type="ECO:0000256" key="1">
    <source>
        <dbReference type="ARBA" id="ARBA00001947"/>
    </source>
</evidence>
<keyword evidence="2" id="KW-0479">Metal-binding</keyword>
<dbReference type="AlphaFoldDB" id="A0A511J6N5"/>
<feature type="domain" description="Metallo-beta-lactamase" evidence="5">
    <location>
        <begin position="12"/>
        <end position="215"/>
    </location>
</feature>
<accession>A0A511J6N5</accession>
<keyword evidence="4" id="KW-0862">Zinc</keyword>
<comment type="caution">
    <text evidence="6">The sequence shown here is derived from an EMBL/GenBank/DDBJ whole genome shotgun (WGS) entry which is preliminary data.</text>
</comment>
<dbReference type="OrthoDB" id="2971563at2"/>
<dbReference type="SUPFAM" id="SSF56281">
    <property type="entry name" value="Metallo-hydrolase/oxidoreductase"/>
    <property type="match status" value="1"/>
</dbReference>
<evidence type="ECO:0000259" key="5">
    <source>
        <dbReference type="SMART" id="SM00849"/>
    </source>
</evidence>
<dbReference type="RefSeq" id="WP_146841268.1">
    <property type="nucleotide sequence ID" value="NZ_BJWG01000001.1"/>
</dbReference>
<dbReference type="Pfam" id="PF00753">
    <property type="entry name" value="Lactamase_B"/>
    <property type="match status" value="1"/>
</dbReference>
<evidence type="ECO:0000256" key="3">
    <source>
        <dbReference type="ARBA" id="ARBA00022801"/>
    </source>
</evidence>
<protein>
    <submittedName>
        <fullName evidence="6">Hydrolase</fullName>
    </submittedName>
</protein>
<dbReference type="Proteomes" id="UP000321720">
    <property type="component" value="Unassembled WGS sequence"/>
</dbReference>
<keyword evidence="3 6" id="KW-0378">Hydrolase</keyword>
<comment type="cofactor">
    <cofactor evidence="1">
        <name>Zn(2+)</name>
        <dbReference type="ChEBI" id="CHEBI:29105"/>
    </cofactor>
</comment>
<evidence type="ECO:0000256" key="4">
    <source>
        <dbReference type="ARBA" id="ARBA00022833"/>
    </source>
</evidence>
<evidence type="ECO:0000313" key="7">
    <source>
        <dbReference type="Proteomes" id="UP000321720"/>
    </source>
</evidence>
<dbReference type="InterPro" id="IPR001279">
    <property type="entry name" value="Metallo-B-lactamas"/>
</dbReference>
<dbReference type="Gene3D" id="3.60.15.10">
    <property type="entry name" value="Ribonuclease Z/Hydroxyacylglutathione hydrolase-like"/>
    <property type="match status" value="1"/>
</dbReference>
<evidence type="ECO:0000256" key="2">
    <source>
        <dbReference type="ARBA" id="ARBA00022723"/>
    </source>
</evidence>
<reference evidence="6 7" key="1">
    <citation type="submission" date="2019-07" db="EMBL/GenBank/DDBJ databases">
        <title>Whole genome shotgun sequence of Cellulomonas composti NBRC 100758.</title>
        <authorList>
            <person name="Hosoyama A."/>
            <person name="Uohara A."/>
            <person name="Ohji S."/>
            <person name="Ichikawa N."/>
        </authorList>
    </citation>
    <scope>NUCLEOTIDE SEQUENCE [LARGE SCALE GENOMIC DNA]</scope>
    <source>
        <strain evidence="6 7">NBRC 100758</strain>
    </source>
</reference>
<dbReference type="PANTHER" id="PTHR46233">
    <property type="entry name" value="HYDROXYACYLGLUTATHIONE HYDROLASE GLOC"/>
    <property type="match status" value="1"/>
</dbReference>
<proteinExistence type="predicted"/>
<dbReference type="EMBL" id="BJWG01000001">
    <property type="protein sequence ID" value="GEL93655.1"/>
    <property type="molecule type" value="Genomic_DNA"/>
</dbReference>